<dbReference type="PROSITE" id="PS00086">
    <property type="entry name" value="CYTOCHROME_P450"/>
    <property type="match status" value="1"/>
</dbReference>
<keyword evidence="5" id="KW-1185">Reference proteome</keyword>
<keyword evidence="2 3" id="KW-0408">Iron</keyword>
<keyword evidence="2 3" id="KW-0349">Heme</keyword>
<dbReference type="SUPFAM" id="SSF48264">
    <property type="entry name" value="Cytochrome P450"/>
    <property type="match status" value="1"/>
</dbReference>
<evidence type="ECO:0000256" key="3">
    <source>
        <dbReference type="RuleBase" id="RU000461"/>
    </source>
</evidence>
<dbReference type="AlphaFoldDB" id="A0A8S3ZG32"/>
<dbReference type="PRINTS" id="PR00463">
    <property type="entry name" value="EP450I"/>
</dbReference>
<dbReference type="InterPro" id="IPR001128">
    <property type="entry name" value="Cyt_P450"/>
</dbReference>
<dbReference type="InterPro" id="IPR002401">
    <property type="entry name" value="Cyt_P450_E_grp-I"/>
</dbReference>
<reference evidence="4" key="1">
    <citation type="submission" date="2021-04" db="EMBL/GenBank/DDBJ databases">
        <authorList>
            <consortium name="Molecular Ecology Group"/>
        </authorList>
    </citation>
    <scope>NUCLEOTIDE SEQUENCE</scope>
</reference>
<keyword evidence="2 3" id="KW-0479">Metal-binding</keyword>
<evidence type="ECO:0000256" key="1">
    <source>
        <dbReference type="ARBA" id="ARBA00010617"/>
    </source>
</evidence>
<evidence type="ECO:0000313" key="5">
    <source>
        <dbReference type="Proteomes" id="UP000678393"/>
    </source>
</evidence>
<dbReference type="Proteomes" id="UP000678393">
    <property type="component" value="Unassembled WGS sequence"/>
</dbReference>
<dbReference type="EMBL" id="CAJHNH020002567">
    <property type="protein sequence ID" value="CAG5127098.1"/>
    <property type="molecule type" value="Genomic_DNA"/>
</dbReference>
<dbReference type="OrthoDB" id="1470350at2759"/>
<dbReference type="PANTHER" id="PTHR24291:SF201">
    <property type="entry name" value="CYTOCHROME P450, FAMILY 4, SUBFAMILY B, POLYPEPTIDE 7"/>
    <property type="match status" value="1"/>
</dbReference>
<dbReference type="GO" id="GO:0005506">
    <property type="term" value="F:iron ion binding"/>
    <property type="evidence" value="ECO:0007669"/>
    <property type="project" value="InterPro"/>
</dbReference>
<dbReference type="Pfam" id="PF00067">
    <property type="entry name" value="p450"/>
    <property type="match status" value="1"/>
</dbReference>
<dbReference type="CDD" id="cd20659">
    <property type="entry name" value="CYP4B_4F-like"/>
    <property type="match status" value="1"/>
</dbReference>
<dbReference type="GO" id="GO:0020037">
    <property type="term" value="F:heme binding"/>
    <property type="evidence" value="ECO:0007669"/>
    <property type="project" value="InterPro"/>
</dbReference>
<keyword evidence="3" id="KW-0503">Monooxygenase</keyword>
<evidence type="ECO:0008006" key="6">
    <source>
        <dbReference type="Google" id="ProtNLM"/>
    </source>
</evidence>
<evidence type="ECO:0000256" key="2">
    <source>
        <dbReference type="PIRSR" id="PIRSR602401-1"/>
    </source>
</evidence>
<keyword evidence="3" id="KW-0560">Oxidoreductase</keyword>
<organism evidence="4 5">
    <name type="scientific">Candidula unifasciata</name>
    <dbReference type="NCBI Taxonomy" id="100452"/>
    <lineage>
        <taxon>Eukaryota</taxon>
        <taxon>Metazoa</taxon>
        <taxon>Spiralia</taxon>
        <taxon>Lophotrochozoa</taxon>
        <taxon>Mollusca</taxon>
        <taxon>Gastropoda</taxon>
        <taxon>Heterobranchia</taxon>
        <taxon>Euthyneura</taxon>
        <taxon>Panpulmonata</taxon>
        <taxon>Eupulmonata</taxon>
        <taxon>Stylommatophora</taxon>
        <taxon>Helicina</taxon>
        <taxon>Helicoidea</taxon>
        <taxon>Geomitridae</taxon>
        <taxon>Candidula</taxon>
    </lineage>
</organism>
<comment type="similarity">
    <text evidence="1 3">Belongs to the cytochrome P450 family.</text>
</comment>
<dbReference type="GO" id="GO:0016705">
    <property type="term" value="F:oxidoreductase activity, acting on paired donors, with incorporation or reduction of molecular oxygen"/>
    <property type="evidence" value="ECO:0007669"/>
    <property type="project" value="InterPro"/>
</dbReference>
<accession>A0A8S3ZG32</accession>
<comment type="cofactor">
    <cofactor evidence="2">
        <name>heme</name>
        <dbReference type="ChEBI" id="CHEBI:30413"/>
    </cofactor>
</comment>
<dbReference type="InterPro" id="IPR050196">
    <property type="entry name" value="Cytochrome_P450_Monoox"/>
</dbReference>
<dbReference type="InterPro" id="IPR017972">
    <property type="entry name" value="Cyt_P450_CS"/>
</dbReference>
<sequence>MIPLAVVVAVLFVLLWRYISKYLGYRALFNSLTGEPSFSYLLGSLHKYPGPNEEGIEYDFAMSKKFKYMHNMWMGPLKPLLMLYHPDSIRPVLKSSAPKPRGGLLSTAYDMGSRWLGEGLLNSNGPRWVRNRRLLTPAFHFDILKSYIDVYNECSNILVSQIKKLSSGGQSFDLFEPVGLCALDVIQRCAFSYHSDCQTKGENEYELAMSELMGLWINRNFTPKHFLEWVYSRSPEGKRFYHLCDVVHAVSEDIIDKRRKHLESGDATTKNGPKKIKDFLDTLLTAVDEDGVGLSPLDIRNEVDTFLFAGHDTTTSGTAWTLYHLSQHPEYQEKIYEEVVGILDGRENITWDDIHSMEFTTMCIKEGIRLDTTVPLIQRDLLEDTEIVGHVIPAGTTVCIHLYNLHINPTVWDKPRQYMPERFHPDKIHQMDPFQYIPFSAGSRNCIGQHFAMNEMKLTVANIIRNFKLACDVSKPARRFLTPTLKTESGMMVYAEPRVK</sequence>
<dbReference type="InterPro" id="IPR036396">
    <property type="entry name" value="Cyt_P450_sf"/>
</dbReference>
<evidence type="ECO:0000313" key="4">
    <source>
        <dbReference type="EMBL" id="CAG5127098.1"/>
    </source>
</evidence>
<comment type="caution">
    <text evidence="4">The sequence shown here is derived from an EMBL/GenBank/DDBJ whole genome shotgun (WGS) entry which is preliminary data.</text>
</comment>
<dbReference type="PANTHER" id="PTHR24291">
    <property type="entry name" value="CYTOCHROME P450 FAMILY 4"/>
    <property type="match status" value="1"/>
</dbReference>
<protein>
    <recommendedName>
        <fullName evidence="6">Cytochrome P450 family 4</fullName>
    </recommendedName>
</protein>
<dbReference type="Gene3D" id="1.10.630.10">
    <property type="entry name" value="Cytochrome P450"/>
    <property type="match status" value="1"/>
</dbReference>
<feature type="binding site" description="axial binding residue" evidence="2">
    <location>
        <position position="446"/>
    </location>
    <ligand>
        <name>heme</name>
        <dbReference type="ChEBI" id="CHEBI:30413"/>
    </ligand>
    <ligandPart>
        <name>Fe</name>
        <dbReference type="ChEBI" id="CHEBI:18248"/>
    </ligandPart>
</feature>
<dbReference type="GO" id="GO:0004497">
    <property type="term" value="F:monooxygenase activity"/>
    <property type="evidence" value="ECO:0007669"/>
    <property type="project" value="UniProtKB-KW"/>
</dbReference>
<gene>
    <name evidence="4" type="ORF">CUNI_LOCUS12656</name>
</gene>
<dbReference type="PRINTS" id="PR00385">
    <property type="entry name" value="P450"/>
</dbReference>
<proteinExistence type="inferred from homology"/>
<name>A0A8S3ZG32_9EUPU</name>